<reference evidence="1" key="1">
    <citation type="submission" date="2022-07" db="EMBL/GenBank/DDBJ databases">
        <title>Phylogenomic reconstructions and comparative analyses of Kickxellomycotina fungi.</title>
        <authorList>
            <person name="Reynolds N.K."/>
            <person name="Stajich J.E."/>
            <person name="Barry K."/>
            <person name="Grigoriev I.V."/>
            <person name="Crous P."/>
            <person name="Smith M.E."/>
        </authorList>
    </citation>
    <scope>NUCLEOTIDE SEQUENCE</scope>
    <source>
        <strain evidence="1">BCRC 34780</strain>
    </source>
</reference>
<proteinExistence type="predicted"/>
<protein>
    <submittedName>
        <fullName evidence="1">Zinc finger CCHC domain-containing protein 9</fullName>
    </submittedName>
</protein>
<keyword evidence="2" id="KW-1185">Reference proteome</keyword>
<evidence type="ECO:0000313" key="2">
    <source>
        <dbReference type="Proteomes" id="UP001140087"/>
    </source>
</evidence>
<dbReference type="Proteomes" id="UP001140087">
    <property type="component" value="Unassembled WGS sequence"/>
</dbReference>
<dbReference type="EMBL" id="JANBUN010003845">
    <property type="protein sequence ID" value="KAJ2789215.1"/>
    <property type="molecule type" value="Genomic_DNA"/>
</dbReference>
<sequence>MTRVTMRAPKRPTEGTKFVSRPLMPKKSEIAQQADDGAPREAPKRGPGDAAGGAAKRQRADQAREARAEQRRVDRKAEKERGMTCFQCRKPGHSVKNCPSGQAVVCYHCGADDHTTKGCPTPSKS</sequence>
<organism evidence="1 2">
    <name type="scientific">Coemansia helicoidea</name>
    <dbReference type="NCBI Taxonomy" id="1286919"/>
    <lineage>
        <taxon>Eukaryota</taxon>
        <taxon>Fungi</taxon>
        <taxon>Fungi incertae sedis</taxon>
        <taxon>Zoopagomycota</taxon>
        <taxon>Kickxellomycotina</taxon>
        <taxon>Kickxellomycetes</taxon>
        <taxon>Kickxellales</taxon>
        <taxon>Kickxellaceae</taxon>
        <taxon>Coemansia</taxon>
    </lineage>
</organism>
<name>A0ACC1KFY1_9FUNG</name>
<feature type="non-terminal residue" evidence="1">
    <location>
        <position position="125"/>
    </location>
</feature>
<comment type="caution">
    <text evidence="1">The sequence shown here is derived from an EMBL/GenBank/DDBJ whole genome shotgun (WGS) entry which is preliminary data.</text>
</comment>
<evidence type="ECO:0000313" key="1">
    <source>
        <dbReference type="EMBL" id="KAJ2789215.1"/>
    </source>
</evidence>
<accession>A0ACC1KFY1</accession>
<gene>
    <name evidence="1" type="primary">ZCCHC9</name>
    <name evidence="1" type="ORF">H4R21_006800</name>
</gene>